<dbReference type="Gramene" id="mRNA:HanXRQr2_Chr15g0705951">
    <property type="protein sequence ID" value="CDS:HanXRQr2_Chr15g0705951.1"/>
    <property type="gene ID" value="HanXRQr2_Chr15g0705951"/>
</dbReference>
<proteinExistence type="predicted"/>
<gene>
    <name evidence="1" type="ORF">HanXRQr2_Chr15g0705951</name>
</gene>
<comment type="caution">
    <text evidence="1">The sequence shown here is derived from an EMBL/GenBank/DDBJ whole genome shotgun (WGS) entry which is preliminary data.</text>
</comment>
<reference evidence="1" key="1">
    <citation type="journal article" date="2017" name="Nature">
        <title>The sunflower genome provides insights into oil metabolism, flowering and Asterid evolution.</title>
        <authorList>
            <person name="Badouin H."/>
            <person name="Gouzy J."/>
            <person name="Grassa C.J."/>
            <person name="Murat F."/>
            <person name="Staton S.E."/>
            <person name="Cottret L."/>
            <person name="Lelandais-Briere C."/>
            <person name="Owens G.L."/>
            <person name="Carrere S."/>
            <person name="Mayjonade B."/>
            <person name="Legrand L."/>
            <person name="Gill N."/>
            <person name="Kane N.C."/>
            <person name="Bowers J.E."/>
            <person name="Hubner S."/>
            <person name="Bellec A."/>
            <person name="Berard A."/>
            <person name="Berges H."/>
            <person name="Blanchet N."/>
            <person name="Boniface M.C."/>
            <person name="Brunel D."/>
            <person name="Catrice O."/>
            <person name="Chaidir N."/>
            <person name="Claudel C."/>
            <person name="Donnadieu C."/>
            <person name="Faraut T."/>
            <person name="Fievet G."/>
            <person name="Helmstetter N."/>
            <person name="King M."/>
            <person name="Knapp S.J."/>
            <person name="Lai Z."/>
            <person name="Le Paslier M.C."/>
            <person name="Lippi Y."/>
            <person name="Lorenzon L."/>
            <person name="Mandel J.R."/>
            <person name="Marage G."/>
            <person name="Marchand G."/>
            <person name="Marquand E."/>
            <person name="Bret-Mestries E."/>
            <person name="Morien E."/>
            <person name="Nambeesan S."/>
            <person name="Nguyen T."/>
            <person name="Pegot-Espagnet P."/>
            <person name="Pouilly N."/>
            <person name="Raftis F."/>
            <person name="Sallet E."/>
            <person name="Schiex T."/>
            <person name="Thomas J."/>
            <person name="Vandecasteele C."/>
            <person name="Vares D."/>
            <person name="Vear F."/>
            <person name="Vautrin S."/>
            <person name="Crespi M."/>
            <person name="Mangin B."/>
            <person name="Burke J.M."/>
            <person name="Salse J."/>
            <person name="Munos S."/>
            <person name="Vincourt P."/>
            <person name="Rieseberg L.H."/>
            <person name="Langlade N.B."/>
        </authorList>
    </citation>
    <scope>NUCLEOTIDE SEQUENCE</scope>
    <source>
        <tissue evidence="1">Leaves</tissue>
    </source>
</reference>
<organism evidence="1 2">
    <name type="scientific">Helianthus annuus</name>
    <name type="common">Common sunflower</name>
    <dbReference type="NCBI Taxonomy" id="4232"/>
    <lineage>
        <taxon>Eukaryota</taxon>
        <taxon>Viridiplantae</taxon>
        <taxon>Streptophyta</taxon>
        <taxon>Embryophyta</taxon>
        <taxon>Tracheophyta</taxon>
        <taxon>Spermatophyta</taxon>
        <taxon>Magnoliopsida</taxon>
        <taxon>eudicotyledons</taxon>
        <taxon>Gunneridae</taxon>
        <taxon>Pentapetalae</taxon>
        <taxon>asterids</taxon>
        <taxon>campanulids</taxon>
        <taxon>Asterales</taxon>
        <taxon>Asteraceae</taxon>
        <taxon>Asteroideae</taxon>
        <taxon>Heliantheae alliance</taxon>
        <taxon>Heliantheae</taxon>
        <taxon>Helianthus</taxon>
    </lineage>
</organism>
<protein>
    <submittedName>
        <fullName evidence="1">Uncharacterized protein</fullName>
    </submittedName>
</protein>
<evidence type="ECO:0000313" key="1">
    <source>
        <dbReference type="EMBL" id="KAF5765624.1"/>
    </source>
</evidence>
<dbReference type="AlphaFoldDB" id="A0A9K3H5M0"/>
<keyword evidence="2" id="KW-1185">Reference proteome</keyword>
<name>A0A9K3H5M0_HELAN</name>
<sequence>MESHQLQPCVSSTAHYARLMLAFFNQDNHHITKLRGRLATSEWLSADPVRGLNH</sequence>
<accession>A0A9K3H5M0</accession>
<evidence type="ECO:0000313" key="2">
    <source>
        <dbReference type="Proteomes" id="UP000215914"/>
    </source>
</evidence>
<reference evidence="1" key="2">
    <citation type="submission" date="2020-06" db="EMBL/GenBank/DDBJ databases">
        <title>Helianthus annuus Genome sequencing and assembly Release 2.</title>
        <authorList>
            <person name="Gouzy J."/>
            <person name="Langlade N."/>
            <person name="Munos S."/>
        </authorList>
    </citation>
    <scope>NUCLEOTIDE SEQUENCE</scope>
    <source>
        <tissue evidence="1">Leaves</tissue>
    </source>
</reference>
<dbReference type="EMBL" id="MNCJ02000330">
    <property type="protein sequence ID" value="KAF5765624.1"/>
    <property type="molecule type" value="Genomic_DNA"/>
</dbReference>
<dbReference type="Proteomes" id="UP000215914">
    <property type="component" value="Unassembled WGS sequence"/>
</dbReference>